<evidence type="ECO:0000259" key="7">
    <source>
        <dbReference type="PROSITE" id="PS50103"/>
    </source>
</evidence>
<dbReference type="Gene3D" id="4.10.1000.10">
    <property type="entry name" value="Zinc finger, CCCH-type"/>
    <property type="match status" value="1"/>
</dbReference>
<feature type="domain" description="C3H1-type" evidence="7">
    <location>
        <begin position="1829"/>
        <end position="1862"/>
    </location>
</feature>
<comment type="caution">
    <text evidence="8">The sequence shown here is derived from an EMBL/GenBank/DDBJ whole genome shotgun (WGS) entry which is preliminary data.</text>
</comment>
<sequence length="1995" mass="221485">MEHRYAQIPPPPPPLSYPPRFSSDNRNFYHHRFPPPPPPPPPPFHHPPRFPYFPPMEDEPTRRHMFDLQPSPRVSSDHHHNVPTTTVFDHHHQFRQPEDDFPNFYAEEEGHRDVWMKPSRFPIAWDHNPHHHHRHHRDRPFNHSISPHHHHHREAASNCYYFVDQKRFVEHPHEEKDEEGRIFPEYYSSGRDGSYRNQKDDFFWTQDDCRPNSGNGNGNGNYLCRYNLGNHQEQEQFLDDVEDRRRLKNPARLSSIIREVNDSSVDKSAVGKENEEKRSFDIKVNDDGHRVFTRKQHFSHHHQPKNGKFKSMADGGDISQEFLRTPKKKRTSALLRVQSAKKSTPRKWRGGEESLSSAQHFNDTNSGPARCRGPLVFSDDKPPGEHREASPVEELDVSFKSNSLVAKAKTVPSNSSGSPVTEILEGLVKGDSSNLHGVDPALRSNESLTKSKDSVIDAETGPVDNNGLQPCTNGIDASLDHSGVVRSLSSTIVGSDGICKPEIKMKKKKKKRKKKVAAPNLGLLNSQVTEVHEGPVSRDSPTPGLDASVSANVGLTQSEEKVKDAGIGIAGLQSCLNGNNASLKNMDIIESPCSPMDGSDVMCTAKVKRTRSMMVPLSGLSNSRKTEIYDRFINTDSSNKEKLAAFGVESMDDIGLQPLNWFTVSLENSRGVRSPPNCVVGSDDTPKTKKKRRVVDPLSGFARLMVTESHDEHVNAVSSTHGADAASSSEKSLTHSEEKIIASGIENSGEVGSPPSCMVGSDDTPKTKKRRRLVYPLSGLSRLRITESHDKPVNAVSSTHGADASSSFDKSPTHTEEKVTVSGIGNVDDVGSQPLLMVISSCENRAAEQSPSSLAVGNDGECTPVVKKMNKQGSLNLGLSSSWVTEIVEKPENADTCRHGVGARSNSYKAPMQPEEKTMVSDIVSMSDVDSQPLHRFTEPLENRGEVGFPVVTEEDVRNFTHPTMYSHFFVESSVLNMHSSSSELESGQQDVIPVVTVSNCQRYPFQKDIIELETGGERGDQTEVDAAGHGLFSRVTCEDIALHSQSQENVGISPLEVQSSDLDERVPCKAFEDDSCDLLVKDELLSMPNNMSPGADCSSLSITNSNEGMDCTSDCQTKIDSQESLSSVPELQILNSQQLHCYMSGKKGCRTNNRLDEKFKAIDGVVLKGNDSSASDPDLKVTSDEALQDDHLVPERTLLLQSEDTKQLAPVPNLIGGELTGRKTYSSSSMPKATLSSGSLKQSSSSTPVARHRTWHRTDNISSSPHANSCLIDGTSQRQSQKRCGKIQSTSYIRKGNSLVRKYAPVASLPQGSHGLSNSVYWLNSVGRDETKKGAGSEKKLNSIKPLNGLKTGFERVTTPTLPHHSKSSNCTTKSFQDFASSKSTIPLLEGASETTTNPTKISESKDAPKQAGASENQAGVNRMLGTQSIINNGKSKFSTTKKIIYVKRKSNQLVAARHPEIHDPSASVLEKNQAVASSISYDQYYKRNKNQLIRNVPSVQSHFKPAVTVPEESLHLEGQRTPKVSSLKCGRNVSKQRPDKNFFPWKRMIYWRKDMASGSNRSSSSLIGRKLLLSRKRDTVYTRSTGGFSLRRSKVLSIGGSNLKWSKSIEKRSKIANEEATLAVAAVEKKKREQKGAAYAVARAKSRNQSSRERIFRIGSVRYRMDSSRRTLQRIPDEKSSSGLDQRSGKNTKMSFIPKRLLIGNNEYVRIGNGNQLVRDPKTRIRILASEKVRWSLHTARLRLARKQQYCQFFTRFGKCNKDGGKCPYIHDPAKIAVCTKFLNGLCSNTNCKLTHKVIPERMQDCSYFLQGLCTNENCPYRHVNVNPNASVCEGFLRGYCADGNECPQGTKCKLHHPRSRNTKNRKRKRAKDNTKKTRRRYFGSNRFNGENETGKIASGKHTEQKKNEDSVCHEGILGDYISLDVSESDDDEEAQETTDGATMDTNTNLCCDGHPSSDLLLQSDDLDDDDGDDDELLIKPVAIMNTKKQTQT</sequence>
<dbReference type="OMA" id="NIANCTM"/>
<feature type="zinc finger region" description="C3H1-type" evidence="5">
    <location>
        <begin position="1829"/>
        <end position="1862"/>
    </location>
</feature>
<feature type="compositionally biased region" description="Polar residues" evidence="6">
    <location>
        <begin position="1224"/>
        <end position="1236"/>
    </location>
</feature>
<evidence type="ECO:0000256" key="1">
    <source>
        <dbReference type="ARBA" id="ARBA00022723"/>
    </source>
</evidence>
<dbReference type="FunCoup" id="A0A200PMX3">
    <property type="interactions" value="674"/>
</dbReference>
<dbReference type="PANTHER" id="PTHR46156:SF1">
    <property type="entry name" value="ZINC FINGER CCCH DOMAIN-CONTAINING PROTEIN 3"/>
    <property type="match status" value="1"/>
</dbReference>
<keyword evidence="4 5" id="KW-0862">Zinc</keyword>
<feature type="compositionally biased region" description="Pro residues" evidence="6">
    <location>
        <begin position="8"/>
        <end position="17"/>
    </location>
</feature>
<keyword evidence="2" id="KW-0677">Repeat</keyword>
<dbReference type="PANTHER" id="PTHR46156">
    <property type="entry name" value="CCCH ZINGC FINGER"/>
    <property type="match status" value="1"/>
</dbReference>
<reference evidence="8 9" key="1">
    <citation type="journal article" date="2017" name="Mol. Plant">
        <title>The Genome of Medicinal Plant Macleaya cordata Provides New Insights into Benzylisoquinoline Alkaloids Metabolism.</title>
        <authorList>
            <person name="Liu X."/>
            <person name="Liu Y."/>
            <person name="Huang P."/>
            <person name="Ma Y."/>
            <person name="Qing Z."/>
            <person name="Tang Q."/>
            <person name="Cao H."/>
            <person name="Cheng P."/>
            <person name="Zheng Y."/>
            <person name="Yuan Z."/>
            <person name="Zhou Y."/>
            <person name="Liu J."/>
            <person name="Tang Z."/>
            <person name="Zhuo Y."/>
            <person name="Zhang Y."/>
            <person name="Yu L."/>
            <person name="Huang J."/>
            <person name="Yang P."/>
            <person name="Peng Q."/>
            <person name="Zhang J."/>
            <person name="Jiang W."/>
            <person name="Zhang Z."/>
            <person name="Lin K."/>
            <person name="Ro D.K."/>
            <person name="Chen X."/>
            <person name="Xiong X."/>
            <person name="Shang Y."/>
            <person name="Huang S."/>
            <person name="Zeng J."/>
        </authorList>
    </citation>
    <scope>NUCLEOTIDE SEQUENCE [LARGE SCALE GENOMIC DNA]</scope>
    <source>
        <strain evidence="9">cv. BLH2017</strain>
        <tissue evidence="8">Root</tissue>
    </source>
</reference>
<feature type="compositionally biased region" description="Polar residues" evidence="6">
    <location>
        <begin position="354"/>
        <end position="367"/>
    </location>
</feature>
<feature type="region of interest" description="Disordered" evidence="6">
    <location>
        <begin position="1213"/>
        <end position="1253"/>
    </location>
</feature>
<evidence type="ECO:0000313" key="8">
    <source>
        <dbReference type="EMBL" id="OUZ99537.1"/>
    </source>
</evidence>
<feature type="region of interest" description="Disordered" evidence="6">
    <location>
        <begin position="1"/>
        <end position="58"/>
    </location>
</feature>
<feature type="compositionally biased region" description="Polar residues" evidence="6">
    <location>
        <begin position="716"/>
        <end position="731"/>
    </location>
</feature>
<feature type="compositionally biased region" description="Basic and acidic residues" evidence="6">
    <location>
        <begin position="1903"/>
        <end position="1912"/>
    </location>
</feature>
<evidence type="ECO:0000256" key="2">
    <source>
        <dbReference type="ARBA" id="ARBA00022737"/>
    </source>
</evidence>
<keyword evidence="1 5" id="KW-0479">Metal-binding</keyword>
<feature type="compositionally biased region" description="Acidic residues" evidence="6">
    <location>
        <begin position="1967"/>
        <end position="1976"/>
    </location>
</feature>
<feature type="region of interest" description="Disordered" evidence="6">
    <location>
        <begin position="526"/>
        <end position="549"/>
    </location>
</feature>
<keyword evidence="3 5" id="KW-0863">Zinc-finger</keyword>
<dbReference type="GO" id="GO:0008270">
    <property type="term" value="F:zinc ion binding"/>
    <property type="evidence" value="ECO:0007669"/>
    <property type="project" value="UniProtKB-KW"/>
</dbReference>
<feature type="compositionally biased region" description="Basic and acidic residues" evidence="6">
    <location>
        <begin position="378"/>
        <end position="390"/>
    </location>
</feature>
<dbReference type="SMART" id="SM00356">
    <property type="entry name" value="ZnF_C3H1"/>
    <property type="match status" value="4"/>
</dbReference>
<dbReference type="FunFam" id="4.10.1000.10:FF:000008">
    <property type="entry name" value="zinc finger CCCH domain-containing protein 3"/>
    <property type="match status" value="1"/>
</dbReference>
<feature type="domain" description="C3H1-type" evidence="7">
    <location>
        <begin position="1747"/>
        <end position="1776"/>
    </location>
</feature>
<protein>
    <submittedName>
        <fullName evidence="8">Zinc finger protein</fullName>
    </submittedName>
</protein>
<evidence type="ECO:0000256" key="6">
    <source>
        <dbReference type="SAM" id="MobiDB-lite"/>
    </source>
</evidence>
<keyword evidence="9" id="KW-1185">Reference proteome</keyword>
<accession>A0A200PMX3</accession>
<feature type="region of interest" description="Disordered" evidence="6">
    <location>
        <begin position="330"/>
        <end position="392"/>
    </location>
</feature>
<evidence type="ECO:0000313" key="9">
    <source>
        <dbReference type="Proteomes" id="UP000195402"/>
    </source>
</evidence>
<feature type="zinc finger region" description="C3H1-type" evidence="5">
    <location>
        <begin position="1802"/>
        <end position="1828"/>
    </location>
</feature>
<dbReference type="PROSITE" id="PS50103">
    <property type="entry name" value="ZF_C3H1"/>
    <property type="match status" value="3"/>
</dbReference>
<feature type="region of interest" description="Disordered" evidence="6">
    <location>
        <begin position="1388"/>
        <end position="1418"/>
    </location>
</feature>
<dbReference type="OrthoDB" id="3247158at2759"/>
<feature type="compositionally biased region" description="Acidic residues" evidence="6">
    <location>
        <begin position="1929"/>
        <end position="1939"/>
    </location>
</feature>
<feature type="compositionally biased region" description="Polar residues" evidence="6">
    <location>
        <begin position="795"/>
        <end position="810"/>
    </location>
</feature>
<proteinExistence type="predicted"/>
<dbReference type="InterPro" id="IPR000571">
    <property type="entry name" value="Znf_CCCH"/>
</dbReference>
<name>A0A200PMX3_MACCD</name>
<feature type="region of interest" description="Disordered" evidence="6">
    <location>
        <begin position="1927"/>
        <end position="1976"/>
    </location>
</feature>
<dbReference type="InParanoid" id="A0A200PMX3"/>
<dbReference type="GO" id="GO:0005634">
    <property type="term" value="C:nucleus"/>
    <property type="evidence" value="ECO:0007669"/>
    <property type="project" value="TreeGrafter"/>
</dbReference>
<feature type="region of interest" description="Disordered" evidence="6">
    <location>
        <begin position="788"/>
        <end position="817"/>
    </location>
</feature>
<dbReference type="STRING" id="56857.A0A200PMX3"/>
<organism evidence="8 9">
    <name type="scientific">Macleaya cordata</name>
    <name type="common">Five-seeded plume-poppy</name>
    <name type="synonym">Bocconia cordata</name>
    <dbReference type="NCBI Taxonomy" id="56857"/>
    <lineage>
        <taxon>Eukaryota</taxon>
        <taxon>Viridiplantae</taxon>
        <taxon>Streptophyta</taxon>
        <taxon>Embryophyta</taxon>
        <taxon>Tracheophyta</taxon>
        <taxon>Spermatophyta</taxon>
        <taxon>Magnoliopsida</taxon>
        <taxon>Ranunculales</taxon>
        <taxon>Papaveraceae</taxon>
        <taxon>Papaveroideae</taxon>
        <taxon>Macleaya</taxon>
    </lineage>
</organism>
<feature type="compositionally biased region" description="Pro residues" evidence="6">
    <location>
        <begin position="34"/>
        <end position="54"/>
    </location>
</feature>
<feature type="compositionally biased region" description="Polar residues" evidence="6">
    <location>
        <begin position="1940"/>
        <end position="1952"/>
    </location>
</feature>
<feature type="compositionally biased region" description="Polar residues" evidence="6">
    <location>
        <begin position="1394"/>
        <end position="1403"/>
    </location>
</feature>
<feature type="zinc finger region" description="C3H1-type" evidence="5">
    <location>
        <begin position="1747"/>
        <end position="1776"/>
    </location>
</feature>
<dbReference type="Proteomes" id="UP000195402">
    <property type="component" value="Unassembled WGS sequence"/>
</dbReference>
<gene>
    <name evidence="8" type="ORF">BVC80_1527g8</name>
</gene>
<dbReference type="EMBL" id="MVGT01004418">
    <property type="protein sequence ID" value="OUZ99537.1"/>
    <property type="molecule type" value="Genomic_DNA"/>
</dbReference>
<feature type="region of interest" description="Disordered" evidence="6">
    <location>
        <begin position="1857"/>
        <end position="1912"/>
    </location>
</feature>
<feature type="compositionally biased region" description="Polar residues" evidence="6">
    <location>
        <begin position="1683"/>
        <end position="1693"/>
    </location>
</feature>
<feature type="compositionally biased region" description="Basic residues" evidence="6">
    <location>
        <begin position="1857"/>
        <end position="1884"/>
    </location>
</feature>
<feature type="compositionally biased region" description="Low complexity" evidence="6">
    <location>
        <begin position="1237"/>
        <end position="1247"/>
    </location>
</feature>
<feature type="compositionally biased region" description="Basic and acidic residues" evidence="6">
    <location>
        <begin position="1669"/>
        <end position="1682"/>
    </location>
</feature>
<evidence type="ECO:0000256" key="4">
    <source>
        <dbReference type="ARBA" id="ARBA00022833"/>
    </source>
</evidence>
<evidence type="ECO:0000256" key="5">
    <source>
        <dbReference type="PROSITE-ProRule" id="PRU00723"/>
    </source>
</evidence>
<feature type="region of interest" description="Disordered" evidence="6">
    <location>
        <begin position="713"/>
        <end position="770"/>
    </location>
</feature>
<evidence type="ECO:0000256" key="3">
    <source>
        <dbReference type="ARBA" id="ARBA00022771"/>
    </source>
</evidence>
<feature type="region of interest" description="Disordered" evidence="6">
    <location>
        <begin position="1669"/>
        <end position="1693"/>
    </location>
</feature>
<feature type="domain" description="C3H1-type" evidence="7">
    <location>
        <begin position="1802"/>
        <end position="1828"/>
    </location>
</feature>